<sequence length="175" mass="18732">MTYPLPVADTEVKLPTDLVLTPLQNGALGKGRPVMEWLTTFHLASVVLDPYTNESSWILRTATRVLEEFRGCDVRINLIVTAGAADAAAFLGPLTEKFLVFCDPDRSAVKALGLTELPAFVLTQVDGVVGAKAEGWNPEEWEKVADAIAAITKWSSIELPGAGDPVPFRGSPALG</sequence>
<dbReference type="EMBL" id="AP012057">
    <property type="protein sequence ID" value="BAN01711.1"/>
    <property type="molecule type" value="Genomic_DNA"/>
</dbReference>
<name>A0A6C7E549_ILUCY</name>
<protein>
    <recommendedName>
        <fullName evidence="3">Thioredoxin domain-containing protein</fullName>
    </recommendedName>
</protein>
<dbReference type="SUPFAM" id="SSF52833">
    <property type="entry name" value="Thioredoxin-like"/>
    <property type="match status" value="1"/>
</dbReference>
<keyword evidence="2" id="KW-1185">Reference proteome</keyword>
<organism evidence="1 2">
    <name type="scientific">Ilumatobacter coccineus (strain NBRC 103263 / KCTC 29153 / YM16-304)</name>
    <dbReference type="NCBI Taxonomy" id="1313172"/>
    <lineage>
        <taxon>Bacteria</taxon>
        <taxon>Bacillati</taxon>
        <taxon>Actinomycetota</taxon>
        <taxon>Acidimicrobiia</taxon>
        <taxon>Acidimicrobiales</taxon>
        <taxon>Ilumatobacteraceae</taxon>
        <taxon>Ilumatobacter</taxon>
    </lineage>
</organism>
<evidence type="ECO:0008006" key="3">
    <source>
        <dbReference type="Google" id="ProtNLM"/>
    </source>
</evidence>
<reference evidence="1 2" key="1">
    <citation type="journal article" date="2013" name="Int. J. Syst. Evol. Microbiol.">
        <title>Ilumatobacter nonamiense sp. nov. and Ilumatobacter coccineum sp. nov., isolated from seashore sand.</title>
        <authorList>
            <person name="Matsumoto A."/>
            <person name="Kasai H."/>
            <person name="Matsuo Y."/>
            <person name="Shizuri Y."/>
            <person name="Ichikawa N."/>
            <person name="Fujita N."/>
            <person name="Omura S."/>
            <person name="Takahashi Y."/>
        </authorList>
    </citation>
    <scope>NUCLEOTIDE SEQUENCE [LARGE SCALE GENOMIC DNA]</scope>
    <source>
        <strain evidence="2">NBRC 103263 / KCTC 29153 / YM16-304</strain>
    </source>
</reference>
<gene>
    <name evidence="1" type="ORF">YM304_13970</name>
</gene>
<evidence type="ECO:0000313" key="2">
    <source>
        <dbReference type="Proteomes" id="UP000011863"/>
    </source>
</evidence>
<dbReference type="AlphaFoldDB" id="A0A6C7E549"/>
<evidence type="ECO:0000313" key="1">
    <source>
        <dbReference type="EMBL" id="BAN01711.1"/>
    </source>
</evidence>
<accession>A0A6C7E549</accession>
<proteinExistence type="predicted"/>
<dbReference type="KEGG" id="aym:YM304_13970"/>
<dbReference type="Proteomes" id="UP000011863">
    <property type="component" value="Chromosome"/>
</dbReference>
<dbReference type="InterPro" id="IPR036249">
    <property type="entry name" value="Thioredoxin-like_sf"/>
</dbReference>